<name>A0A0P6Y3T1_9CHLR</name>
<proteinExistence type="predicted"/>
<dbReference type="Proteomes" id="UP000050544">
    <property type="component" value="Unassembled WGS sequence"/>
</dbReference>
<protein>
    <submittedName>
        <fullName evidence="1">Uncharacterized protein</fullName>
    </submittedName>
</protein>
<reference evidence="1 2" key="1">
    <citation type="submission" date="2015-07" db="EMBL/GenBank/DDBJ databases">
        <title>Whole genome sequence of Thermanaerothrix daxensis DSM 23592.</title>
        <authorList>
            <person name="Hemp J."/>
            <person name="Ward L.M."/>
            <person name="Pace L.A."/>
            <person name="Fischer W.W."/>
        </authorList>
    </citation>
    <scope>NUCLEOTIDE SEQUENCE [LARGE SCALE GENOMIC DNA]</scope>
    <source>
        <strain evidence="1 2">GNS-1</strain>
    </source>
</reference>
<evidence type="ECO:0000313" key="1">
    <source>
        <dbReference type="EMBL" id="KPL84069.1"/>
    </source>
</evidence>
<dbReference type="STRING" id="869279.SE15_02485"/>
<sequence length="74" mass="8122">MAVADALTEFYPQTGALREGAATPPLLSRRAVVLRVMLVNSTISECVLSLKLIIIQSIRLVLFCQGVRGSFRIF</sequence>
<evidence type="ECO:0000313" key="2">
    <source>
        <dbReference type="Proteomes" id="UP000050544"/>
    </source>
</evidence>
<dbReference type="EMBL" id="LGKO01000002">
    <property type="protein sequence ID" value="KPL84069.1"/>
    <property type="molecule type" value="Genomic_DNA"/>
</dbReference>
<accession>A0A0P6Y3T1</accession>
<keyword evidence="2" id="KW-1185">Reference proteome</keyword>
<gene>
    <name evidence="1" type="ORF">SE15_02485</name>
</gene>
<organism evidence="1 2">
    <name type="scientific">Thermanaerothrix daxensis</name>
    <dbReference type="NCBI Taxonomy" id="869279"/>
    <lineage>
        <taxon>Bacteria</taxon>
        <taxon>Bacillati</taxon>
        <taxon>Chloroflexota</taxon>
        <taxon>Anaerolineae</taxon>
        <taxon>Anaerolineales</taxon>
        <taxon>Anaerolineaceae</taxon>
        <taxon>Thermanaerothrix</taxon>
    </lineage>
</organism>
<dbReference type="AlphaFoldDB" id="A0A0P6Y3T1"/>
<comment type="caution">
    <text evidence="1">The sequence shown here is derived from an EMBL/GenBank/DDBJ whole genome shotgun (WGS) entry which is preliminary data.</text>
</comment>